<accession>A0A085LIC2</accession>
<protein>
    <submittedName>
        <fullName evidence="1">Uncharacterized protein</fullName>
    </submittedName>
</protein>
<organism evidence="1 2">
    <name type="scientific">Trichuris suis</name>
    <name type="common">pig whipworm</name>
    <dbReference type="NCBI Taxonomy" id="68888"/>
    <lineage>
        <taxon>Eukaryota</taxon>
        <taxon>Metazoa</taxon>
        <taxon>Ecdysozoa</taxon>
        <taxon>Nematoda</taxon>
        <taxon>Enoplea</taxon>
        <taxon>Dorylaimia</taxon>
        <taxon>Trichinellida</taxon>
        <taxon>Trichuridae</taxon>
        <taxon>Trichuris</taxon>
    </lineage>
</organism>
<gene>
    <name evidence="1" type="ORF">M513_14405</name>
</gene>
<name>A0A085LIC2_9BILA</name>
<evidence type="ECO:0000313" key="2">
    <source>
        <dbReference type="Proteomes" id="UP000030764"/>
    </source>
</evidence>
<dbReference type="AlphaFoldDB" id="A0A085LIC2"/>
<dbReference type="EMBL" id="KL365264">
    <property type="protein sequence ID" value="KFD44718.1"/>
    <property type="molecule type" value="Genomic_DNA"/>
</dbReference>
<reference evidence="1 2" key="1">
    <citation type="journal article" date="2014" name="Nat. Genet.">
        <title>Genome and transcriptome of the porcine whipworm Trichuris suis.</title>
        <authorList>
            <person name="Jex A.R."/>
            <person name="Nejsum P."/>
            <person name="Schwarz E.M."/>
            <person name="Hu L."/>
            <person name="Young N.D."/>
            <person name="Hall R.S."/>
            <person name="Korhonen P.K."/>
            <person name="Liao S."/>
            <person name="Thamsborg S."/>
            <person name="Xia J."/>
            <person name="Xu P."/>
            <person name="Wang S."/>
            <person name="Scheerlinck J.P."/>
            <person name="Hofmann A."/>
            <person name="Sternberg P.W."/>
            <person name="Wang J."/>
            <person name="Gasser R.B."/>
        </authorList>
    </citation>
    <scope>NUCLEOTIDE SEQUENCE [LARGE SCALE GENOMIC DNA]</scope>
    <source>
        <strain evidence="1">DCEP-RM93M</strain>
    </source>
</reference>
<sequence length="88" mass="10103">MNVVESSTGAAQLQELREEVAELRRSVQSIPRNRLARRVFAHSPPRRPQQSPTPAIRRLCYYHRTFGRAARRCRSPCAFRQGNASPED</sequence>
<evidence type="ECO:0000313" key="1">
    <source>
        <dbReference type="EMBL" id="KFD44718.1"/>
    </source>
</evidence>
<proteinExistence type="predicted"/>
<dbReference type="Proteomes" id="UP000030764">
    <property type="component" value="Unassembled WGS sequence"/>
</dbReference>
<keyword evidence="2" id="KW-1185">Reference proteome</keyword>